<keyword evidence="3" id="KW-1185">Reference proteome</keyword>
<dbReference type="RefSeq" id="WP_229712560.1">
    <property type="nucleotide sequence ID" value="NZ_BMEC01000006.1"/>
</dbReference>
<dbReference type="Gene3D" id="3.30.2310.20">
    <property type="entry name" value="RelE-like"/>
    <property type="match status" value="1"/>
</dbReference>
<evidence type="ECO:0000313" key="2">
    <source>
        <dbReference type="EMBL" id="GGC35340.1"/>
    </source>
</evidence>
<dbReference type="EMBL" id="BMEC01000006">
    <property type="protein sequence ID" value="GGC35340.1"/>
    <property type="molecule type" value="Genomic_DNA"/>
</dbReference>
<evidence type="ECO:0000313" key="3">
    <source>
        <dbReference type="Proteomes" id="UP000636010"/>
    </source>
</evidence>
<organism evidence="2 3">
    <name type="scientific">Marivirga lumbricoides</name>
    <dbReference type="NCBI Taxonomy" id="1046115"/>
    <lineage>
        <taxon>Bacteria</taxon>
        <taxon>Pseudomonadati</taxon>
        <taxon>Bacteroidota</taxon>
        <taxon>Cytophagia</taxon>
        <taxon>Cytophagales</taxon>
        <taxon>Marivirgaceae</taxon>
        <taxon>Marivirga</taxon>
    </lineage>
</organism>
<sequence>MALTVRYSLRARQEEIKLLEYILEKFGQKSAKEVYQKIEEVLDIISGMPEIYPASRKQKGLRKCVFSKQTSLYYRIQDDYIEVVSFRANRKSPKKFKS</sequence>
<reference evidence="3" key="1">
    <citation type="journal article" date="2019" name="Int. J. Syst. Evol. Microbiol.">
        <title>The Global Catalogue of Microorganisms (GCM) 10K type strain sequencing project: providing services to taxonomists for standard genome sequencing and annotation.</title>
        <authorList>
            <consortium name="The Broad Institute Genomics Platform"/>
            <consortium name="The Broad Institute Genome Sequencing Center for Infectious Disease"/>
            <person name="Wu L."/>
            <person name="Ma J."/>
        </authorList>
    </citation>
    <scope>NUCLEOTIDE SEQUENCE [LARGE SCALE GENOMIC DNA]</scope>
    <source>
        <strain evidence="3">CGMCC 1.10832</strain>
    </source>
</reference>
<protein>
    <recommendedName>
        <fullName evidence="4">Type II toxin-antitoxin system RelE/ParE family toxin</fullName>
    </recommendedName>
</protein>
<dbReference type="InterPro" id="IPR035093">
    <property type="entry name" value="RelE/ParE_toxin_dom_sf"/>
</dbReference>
<proteinExistence type="predicted"/>
<evidence type="ECO:0008006" key="4">
    <source>
        <dbReference type="Google" id="ProtNLM"/>
    </source>
</evidence>
<accession>A0ABQ1M974</accession>
<dbReference type="InterPro" id="IPR007712">
    <property type="entry name" value="RelE/ParE_toxin"/>
</dbReference>
<gene>
    <name evidence="2" type="ORF">GCM10011506_20880</name>
</gene>
<name>A0ABQ1M974_9BACT</name>
<dbReference type="Pfam" id="PF05016">
    <property type="entry name" value="ParE_toxin"/>
    <property type="match status" value="1"/>
</dbReference>
<dbReference type="Proteomes" id="UP000636010">
    <property type="component" value="Unassembled WGS sequence"/>
</dbReference>
<evidence type="ECO:0000256" key="1">
    <source>
        <dbReference type="ARBA" id="ARBA00022649"/>
    </source>
</evidence>
<comment type="caution">
    <text evidence="2">The sequence shown here is derived from an EMBL/GenBank/DDBJ whole genome shotgun (WGS) entry which is preliminary data.</text>
</comment>
<keyword evidence="1" id="KW-1277">Toxin-antitoxin system</keyword>